<comment type="caution">
    <text evidence="2">The sequence shown here is derived from an EMBL/GenBank/DDBJ whole genome shotgun (WGS) entry which is preliminary data.</text>
</comment>
<dbReference type="OrthoDB" id="4694460at2759"/>
<feature type="compositionally biased region" description="Basic residues" evidence="1">
    <location>
        <begin position="39"/>
        <end position="51"/>
    </location>
</feature>
<feature type="compositionally biased region" description="Basic and acidic residues" evidence="1">
    <location>
        <begin position="113"/>
        <end position="127"/>
    </location>
</feature>
<dbReference type="InParanoid" id="A0A2P5HIN6"/>
<feature type="compositionally biased region" description="Basic and acidic residues" evidence="1">
    <location>
        <begin position="228"/>
        <end position="244"/>
    </location>
</feature>
<dbReference type="AlphaFoldDB" id="A0A2P5HIN6"/>
<reference evidence="2" key="1">
    <citation type="submission" date="2017-09" db="EMBL/GenBank/DDBJ databases">
        <title>Polyketide synthases of a Diaporthe helianthi virulent isolate.</title>
        <authorList>
            <person name="Baroncelli R."/>
        </authorList>
    </citation>
    <scope>NUCLEOTIDE SEQUENCE [LARGE SCALE GENOMIC DNA]</scope>
    <source>
        <strain evidence="2">7/96</strain>
    </source>
</reference>
<proteinExistence type="predicted"/>
<accession>A0A2P5HIN6</accession>
<dbReference type="EMBL" id="MAVT02001802">
    <property type="protein sequence ID" value="POS70104.1"/>
    <property type="molecule type" value="Genomic_DNA"/>
</dbReference>
<evidence type="ECO:0000313" key="3">
    <source>
        <dbReference type="Proteomes" id="UP000094444"/>
    </source>
</evidence>
<organism evidence="2 3">
    <name type="scientific">Diaporthe helianthi</name>
    <dbReference type="NCBI Taxonomy" id="158607"/>
    <lineage>
        <taxon>Eukaryota</taxon>
        <taxon>Fungi</taxon>
        <taxon>Dikarya</taxon>
        <taxon>Ascomycota</taxon>
        <taxon>Pezizomycotina</taxon>
        <taxon>Sordariomycetes</taxon>
        <taxon>Sordariomycetidae</taxon>
        <taxon>Diaporthales</taxon>
        <taxon>Diaporthaceae</taxon>
        <taxon>Diaporthe</taxon>
    </lineage>
</organism>
<evidence type="ECO:0000256" key="1">
    <source>
        <dbReference type="SAM" id="MobiDB-lite"/>
    </source>
</evidence>
<feature type="region of interest" description="Disordered" evidence="1">
    <location>
        <begin position="211"/>
        <end position="244"/>
    </location>
</feature>
<dbReference type="Proteomes" id="UP000094444">
    <property type="component" value="Unassembled WGS sequence"/>
</dbReference>
<sequence>MARIMQTSRKSKIEVAKAAPVPSHVAKARVEEPAPASKGPRKGTIKAKRAKSNPPPKRAMYRLRSQLNKKVDSQDQGKLEQEQSRLLRRASIALAEEGLELPGILEIAAGKLPDTKPNTHDHKESRRSNVRPTKRYMDESEFLEPHETDELGLSSRYIPHIGMRRRVGRKPPNVPFGLWMAYKHMDDFVYRQSLSEKEALALPSDDDAFAFQSHDGAKPSLPPGFSWDDSRRLLDGRSPEQHDG</sequence>
<feature type="region of interest" description="Disordered" evidence="1">
    <location>
        <begin position="111"/>
        <end position="143"/>
    </location>
</feature>
<keyword evidence="3" id="KW-1185">Reference proteome</keyword>
<name>A0A2P5HIN6_DIAHE</name>
<feature type="region of interest" description="Disordered" evidence="1">
    <location>
        <begin position="1"/>
        <end position="59"/>
    </location>
</feature>
<evidence type="ECO:0000313" key="2">
    <source>
        <dbReference type="EMBL" id="POS70104.1"/>
    </source>
</evidence>
<gene>
    <name evidence="2" type="ORF">DHEL01_v211502</name>
</gene>
<protein>
    <submittedName>
        <fullName evidence="2">Uncharacterized protein</fullName>
    </submittedName>
</protein>